<evidence type="ECO:0000313" key="3">
    <source>
        <dbReference type="Proteomes" id="UP000194798"/>
    </source>
</evidence>
<dbReference type="InterPro" id="IPR005532">
    <property type="entry name" value="SUMF_dom"/>
</dbReference>
<dbReference type="InterPro" id="IPR016186">
    <property type="entry name" value="C-type_lectin-like/link_sf"/>
</dbReference>
<dbReference type="SUPFAM" id="SSF56436">
    <property type="entry name" value="C-type lectin-like"/>
    <property type="match status" value="3"/>
</dbReference>
<dbReference type="Proteomes" id="UP000194798">
    <property type="component" value="Unassembled WGS sequence"/>
</dbReference>
<accession>A0A251XAK2</accession>
<dbReference type="PANTHER" id="PTHR23150:SF19">
    <property type="entry name" value="FORMYLGLYCINE-GENERATING ENZYME"/>
    <property type="match status" value="1"/>
</dbReference>
<comment type="caution">
    <text evidence="2">The sequence shown here is derived from an EMBL/GenBank/DDBJ whole genome shotgun (WGS) entry which is preliminary data.</text>
</comment>
<dbReference type="InterPro" id="IPR042095">
    <property type="entry name" value="SUMF_sf"/>
</dbReference>
<proteinExistence type="predicted"/>
<dbReference type="AlphaFoldDB" id="A0A251XAK2"/>
<dbReference type="GO" id="GO:0120147">
    <property type="term" value="F:formylglycine-generating oxidase activity"/>
    <property type="evidence" value="ECO:0007669"/>
    <property type="project" value="TreeGrafter"/>
</dbReference>
<dbReference type="Gene3D" id="3.90.1580.10">
    <property type="entry name" value="paralog of FGE (formylglycine-generating enzyme)"/>
    <property type="match status" value="1"/>
</dbReference>
<dbReference type="InterPro" id="IPR051043">
    <property type="entry name" value="Sulfatase_Mod_Factor_Kinase"/>
</dbReference>
<keyword evidence="3" id="KW-1185">Reference proteome</keyword>
<reference evidence="2 3" key="1">
    <citation type="submission" date="2016-12" db="EMBL/GenBank/DDBJ databases">
        <title>Thioflexothrix psekupsii D3 genome sequencing and assembly.</title>
        <authorList>
            <person name="Fomenkov A."/>
            <person name="Vincze T."/>
            <person name="Grabovich M."/>
            <person name="Anton B.P."/>
            <person name="Dubinina G."/>
            <person name="Orlova M."/>
            <person name="Belousova E."/>
            <person name="Roberts R.J."/>
        </authorList>
    </citation>
    <scope>NUCLEOTIDE SEQUENCE [LARGE SCALE GENOMIC DNA]</scope>
    <source>
        <strain evidence="2">D3</strain>
    </source>
</reference>
<dbReference type="RefSeq" id="WP_086486931.1">
    <property type="nucleotide sequence ID" value="NZ_MSLT01000006.1"/>
</dbReference>
<evidence type="ECO:0000259" key="1">
    <source>
        <dbReference type="Pfam" id="PF03781"/>
    </source>
</evidence>
<organism evidence="2 3">
    <name type="scientific">Thioflexithrix psekupsensis</name>
    <dbReference type="NCBI Taxonomy" id="1570016"/>
    <lineage>
        <taxon>Bacteria</taxon>
        <taxon>Pseudomonadati</taxon>
        <taxon>Pseudomonadota</taxon>
        <taxon>Gammaproteobacteria</taxon>
        <taxon>Thiotrichales</taxon>
        <taxon>Thioflexithrix</taxon>
    </lineage>
</organism>
<protein>
    <recommendedName>
        <fullName evidence="1">Sulfatase-modifying factor enzyme-like domain-containing protein</fullName>
    </recommendedName>
</protein>
<dbReference type="OrthoDB" id="9768004at2"/>
<evidence type="ECO:0000313" key="2">
    <source>
        <dbReference type="EMBL" id="OUD15338.1"/>
    </source>
</evidence>
<sequence>MSRQLLLLIIGLIYYHGLAAQNYYLETSPLIEWKVNQGGNGHFYQWVLFSEKVNWRNSYAQIYYNPPHPTLINERHYTIYPATITHVAEHEFIVHHVLPLIERSIDHFWLGGIKENEQEWQWVNLGESWQYHPIFSNAQMAHYLAMDQQGHWLGLDREMTVAGVIVEYDPKIVQWSAAEGGQDHWYGIMTYTPDPLGETTLNLERLQQHAAAQSWAGQRGRLVSITSEAENQWITQRLLRSLFDRCLYTITPNQGIGCQYGNSVAREYLIGARRHPSTHTWQWLSGDTWDYSNWASPDAATQGDYAKIVHPPLQRSDSLSSPATWQSYTPNSTMYAQSYLIEYEIPEQLPAQASYFCDHTERCYYRRYFPPGFYIAQISSDYGLRAGAWGLSLNTSKGTNVGGFNAGSVLAEGGKVPGFIAFYLTQTERVLLKIEEYTGAISHLAVQIQRVRLDGSAQREPVFYAPQVSPGESVFTEPLTPGFYVVDVRANDTQKARGRFGLSVNAQSLVGGVNVGGSIDGDFGVNSDGFAAFYLAEAQNVEMQLFYGKNFGHNTPEYGDEGADPLRLTLWQQFEGGERVLLWQPQAELPAPVIVQPLPQQENQVGMRFVRLPAGEFTMGDNAPIPRHPVRLTQDFYLQTTEVTHEQWHKVMGEWRVLGEQCPTCPVDRLFWSDIQAFLARLNAANEGIYRLPTNAEWEYGARASGIMDAEWLSSPNRRRYGWCEQELTCCGQSQLPALYPVAQKLPNAWGLYDMIGNVREWVQDWSDWSYFEADSLKIDPLGPSASAGALGNEKVIRGYLCSATQLTAGWIEAPQAAGGVGFRLVWLPVL</sequence>
<feature type="domain" description="Sulfatase-modifying factor enzyme-like" evidence="1">
    <location>
        <begin position="609"/>
        <end position="826"/>
    </location>
</feature>
<dbReference type="InterPro" id="IPR016187">
    <property type="entry name" value="CTDL_fold"/>
</dbReference>
<dbReference type="Pfam" id="PF03781">
    <property type="entry name" value="FGE-sulfatase"/>
    <property type="match status" value="1"/>
</dbReference>
<dbReference type="EMBL" id="MSLT01000006">
    <property type="protein sequence ID" value="OUD15338.1"/>
    <property type="molecule type" value="Genomic_DNA"/>
</dbReference>
<gene>
    <name evidence="2" type="ORF">TPSD3_02070</name>
</gene>
<dbReference type="CDD" id="cd00037">
    <property type="entry name" value="CLECT"/>
    <property type="match status" value="1"/>
</dbReference>
<dbReference type="PANTHER" id="PTHR23150">
    <property type="entry name" value="SULFATASE MODIFYING FACTOR 1, 2"/>
    <property type="match status" value="1"/>
</dbReference>
<dbReference type="Gene3D" id="3.10.100.10">
    <property type="entry name" value="Mannose-Binding Protein A, subunit A"/>
    <property type="match status" value="2"/>
</dbReference>
<name>A0A251XAK2_9GAMM</name>